<dbReference type="EMBL" id="BARV01006699">
    <property type="protein sequence ID" value="GAI16109.1"/>
    <property type="molecule type" value="Genomic_DNA"/>
</dbReference>
<accession>X1NBR9</accession>
<proteinExistence type="predicted"/>
<gene>
    <name evidence="1" type="ORF">S06H3_13721</name>
</gene>
<feature type="non-terminal residue" evidence="1">
    <location>
        <position position="56"/>
    </location>
</feature>
<evidence type="ECO:0000313" key="1">
    <source>
        <dbReference type="EMBL" id="GAI16109.1"/>
    </source>
</evidence>
<protein>
    <submittedName>
        <fullName evidence="1">Uncharacterized protein</fullName>
    </submittedName>
</protein>
<reference evidence="1" key="1">
    <citation type="journal article" date="2014" name="Front. Microbiol.">
        <title>High frequency of phylogenetically diverse reductive dehalogenase-homologous genes in deep subseafloor sedimentary metagenomes.</title>
        <authorList>
            <person name="Kawai M."/>
            <person name="Futagami T."/>
            <person name="Toyoda A."/>
            <person name="Takaki Y."/>
            <person name="Nishi S."/>
            <person name="Hori S."/>
            <person name="Arai W."/>
            <person name="Tsubouchi T."/>
            <person name="Morono Y."/>
            <person name="Uchiyama I."/>
            <person name="Ito T."/>
            <person name="Fujiyama A."/>
            <person name="Inagaki F."/>
            <person name="Takami H."/>
        </authorList>
    </citation>
    <scope>NUCLEOTIDE SEQUENCE</scope>
    <source>
        <strain evidence="1">Expedition CK06-06</strain>
    </source>
</reference>
<dbReference type="AlphaFoldDB" id="X1NBR9"/>
<organism evidence="1">
    <name type="scientific">marine sediment metagenome</name>
    <dbReference type="NCBI Taxonomy" id="412755"/>
    <lineage>
        <taxon>unclassified sequences</taxon>
        <taxon>metagenomes</taxon>
        <taxon>ecological metagenomes</taxon>
    </lineage>
</organism>
<sequence length="56" mass="6640">MSTKNFDERITTRYGKREKNIYEQVIELVKKNNIAKSRAQLLLVERGLQHIQNPEP</sequence>
<comment type="caution">
    <text evidence="1">The sequence shown here is derived from an EMBL/GenBank/DDBJ whole genome shotgun (WGS) entry which is preliminary data.</text>
</comment>
<name>X1NBR9_9ZZZZ</name>